<dbReference type="PANTHER" id="PTHR47763:SF1">
    <property type="entry name" value="DUF659 DOMAIN-CONTAINING PROTEIN"/>
    <property type="match status" value="1"/>
</dbReference>
<dbReference type="InterPro" id="IPR052969">
    <property type="entry name" value="Thr-specific_kinase-like"/>
</dbReference>
<feature type="region of interest" description="Disordered" evidence="4">
    <location>
        <begin position="92"/>
        <end position="133"/>
    </location>
</feature>
<dbReference type="PROSITE" id="PS51257">
    <property type="entry name" value="PROKAR_LIPOPROTEIN"/>
    <property type="match status" value="1"/>
</dbReference>
<feature type="chain" id="PRO_5047163467" description="VWFA domain-containing protein" evidence="5">
    <location>
        <begin position="27"/>
        <end position="547"/>
    </location>
</feature>
<dbReference type="PROSITE" id="PS50234">
    <property type="entry name" value="VWFA"/>
    <property type="match status" value="1"/>
</dbReference>
<dbReference type="SMART" id="SM00327">
    <property type="entry name" value="VWA"/>
    <property type="match status" value="1"/>
</dbReference>
<gene>
    <name evidence="7" type="ORF">GCM10009107_23460</name>
</gene>
<sequence length="547" mass="58304">MNRTLTLPRRPGVPALLITLTAGLLAAALATACADARELPPTAMPSQPWPPAWQQGEQADATDFTPPAFDTPSATDCRRLPVVREQGGEAIGQSGVTSGVSELRRESAGPGSRAGMASGAVERAPAAPPPMPSVAPAARPLAEATMRDAASADSVSKIAGAAQALSSPARQRPAETVVMAGVVDDNADFGEYLNYRQRHPGLPVRERDIRERYLLEVTDAQGFPVHDAEVAVQRAGVAQPVMWARTDTAGHVWLHPRAFLAPGMADERTLGVAVRKNGQQARAVLMRGQPQALQLRLGTLPAAQARLDLVFLIDATGSMDDEIAKLKASMRAMAEQIARLPGQPDVCYGLVAYRDRGDAFLTRTQDFTHDLAAFQQGLARLQAGGGGDTPEALNEALHEVVHGLSWRREAARMVVLVADAPPHLDYGGCMTAPEAYGVNPPRGWQAGLGRPGACPQYDRDMQAALAKGIKLFAVGASGLDPVGEYIFRQMAQYTAGRFVFLTYRDASDPGSGPGSQTVHDVQQYSVQTLDRLVVRLVGEEMAKLKRG</sequence>
<comment type="subcellular location">
    <subcellularLocation>
        <location evidence="1">Secreted</location>
    </subcellularLocation>
</comment>
<organism evidence="7 8">
    <name type="scientific">Ideonella azotifigens</name>
    <dbReference type="NCBI Taxonomy" id="513160"/>
    <lineage>
        <taxon>Bacteria</taxon>
        <taxon>Pseudomonadati</taxon>
        <taxon>Pseudomonadota</taxon>
        <taxon>Betaproteobacteria</taxon>
        <taxon>Burkholderiales</taxon>
        <taxon>Sphaerotilaceae</taxon>
        <taxon>Ideonella</taxon>
    </lineage>
</organism>
<dbReference type="PANTHER" id="PTHR47763">
    <property type="entry name" value="ALPHA-PROTEIN KINASE VWKA"/>
    <property type="match status" value="1"/>
</dbReference>
<proteinExistence type="predicted"/>
<dbReference type="Pfam" id="PF25106">
    <property type="entry name" value="VWA_4"/>
    <property type="match status" value="1"/>
</dbReference>
<evidence type="ECO:0000256" key="5">
    <source>
        <dbReference type="SAM" id="SignalP"/>
    </source>
</evidence>
<keyword evidence="3 5" id="KW-0732">Signal</keyword>
<dbReference type="CDD" id="cd00198">
    <property type="entry name" value="vWFA"/>
    <property type="match status" value="1"/>
</dbReference>
<keyword evidence="8" id="KW-1185">Reference proteome</keyword>
<feature type="signal peptide" evidence="5">
    <location>
        <begin position="1"/>
        <end position="26"/>
    </location>
</feature>
<dbReference type="InterPro" id="IPR002035">
    <property type="entry name" value="VWF_A"/>
</dbReference>
<evidence type="ECO:0000256" key="3">
    <source>
        <dbReference type="ARBA" id="ARBA00022729"/>
    </source>
</evidence>
<dbReference type="InterPro" id="IPR036465">
    <property type="entry name" value="vWFA_dom_sf"/>
</dbReference>
<feature type="domain" description="VWFA" evidence="6">
    <location>
        <begin position="308"/>
        <end position="532"/>
    </location>
</feature>
<dbReference type="Gene3D" id="3.40.50.410">
    <property type="entry name" value="von Willebrand factor, type A domain"/>
    <property type="match status" value="1"/>
</dbReference>
<accession>A0ABP3VC54</accession>
<dbReference type="Proteomes" id="UP001500279">
    <property type="component" value="Unassembled WGS sequence"/>
</dbReference>
<evidence type="ECO:0000256" key="4">
    <source>
        <dbReference type="SAM" id="MobiDB-lite"/>
    </source>
</evidence>
<dbReference type="InterPro" id="IPR056861">
    <property type="entry name" value="HMCN1-like_VWA"/>
</dbReference>
<keyword evidence="2" id="KW-0964">Secreted</keyword>
<reference evidence="8" key="1">
    <citation type="journal article" date="2019" name="Int. J. Syst. Evol. Microbiol.">
        <title>The Global Catalogue of Microorganisms (GCM) 10K type strain sequencing project: providing services to taxonomists for standard genome sequencing and annotation.</title>
        <authorList>
            <consortium name="The Broad Institute Genomics Platform"/>
            <consortium name="The Broad Institute Genome Sequencing Center for Infectious Disease"/>
            <person name="Wu L."/>
            <person name="Ma J."/>
        </authorList>
    </citation>
    <scope>NUCLEOTIDE SEQUENCE [LARGE SCALE GENOMIC DNA]</scope>
    <source>
        <strain evidence="8">JCM 15503</strain>
    </source>
</reference>
<evidence type="ECO:0000256" key="1">
    <source>
        <dbReference type="ARBA" id="ARBA00004613"/>
    </source>
</evidence>
<dbReference type="RefSeq" id="WP_231013187.1">
    <property type="nucleotide sequence ID" value="NZ_BAAAEW010000013.1"/>
</dbReference>
<dbReference type="EMBL" id="BAAAEW010000013">
    <property type="protein sequence ID" value="GAA0751061.1"/>
    <property type="molecule type" value="Genomic_DNA"/>
</dbReference>
<evidence type="ECO:0000313" key="8">
    <source>
        <dbReference type="Proteomes" id="UP001500279"/>
    </source>
</evidence>
<dbReference type="SUPFAM" id="SSF53300">
    <property type="entry name" value="vWA-like"/>
    <property type="match status" value="1"/>
</dbReference>
<comment type="caution">
    <text evidence="7">The sequence shown here is derived from an EMBL/GenBank/DDBJ whole genome shotgun (WGS) entry which is preliminary data.</text>
</comment>
<name>A0ABP3VC54_9BURK</name>
<evidence type="ECO:0000256" key="2">
    <source>
        <dbReference type="ARBA" id="ARBA00022525"/>
    </source>
</evidence>
<protein>
    <recommendedName>
        <fullName evidence="6">VWFA domain-containing protein</fullName>
    </recommendedName>
</protein>
<evidence type="ECO:0000313" key="7">
    <source>
        <dbReference type="EMBL" id="GAA0751061.1"/>
    </source>
</evidence>
<evidence type="ECO:0000259" key="6">
    <source>
        <dbReference type="PROSITE" id="PS50234"/>
    </source>
</evidence>